<accession>A0A1U7NDC2</accession>
<protein>
    <recommendedName>
        <fullName evidence="8">CvpA family protein</fullName>
    </recommendedName>
</protein>
<dbReference type="Proteomes" id="UP000186341">
    <property type="component" value="Unassembled WGS sequence"/>
</dbReference>
<evidence type="ECO:0000256" key="2">
    <source>
        <dbReference type="ARBA" id="ARBA00022692"/>
    </source>
</evidence>
<gene>
    <name evidence="6" type="ORF">BO222_11505</name>
</gene>
<dbReference type="GeneID" id="82203761"/>
<dbReference type="GO" id="GO:0016020">
    <property type="term" value="C:membrane"/>
    <property type="evidence" value="ECO:0007669"/>
    <property type="project" value="UniProtKB-SubCell"/>
</dbReference>
<comment type="caution">
    <text evidence="6">The sequence shown here is derived from an EMBL/GenBank/DDBJ whole genome shotgun (WGS) entry which is preliminary data.</text>
</comment>
<dbReference type="RefSeq" id="WP_075820919.1">
    <property type="nucleotide sequence ID" value="NZ_CAJUTZ010000079.1"/>
</dbReference>
<name>A0A1U7NDC2_9FIRM</name>
<sequence length="184" mass="20612">MITLPVEYFPYVSGALALIVVLMLIRGYARGFLFQIIDLATLALTLFLSWPIGQALAGLFPLFNLPSITEWQNLLLNQVSWFLISVFVLKILFSILYATAGLLKKIKIFGWLDRLAGLALSFGEAYLLIGLVGLFLQMPFITNGMQYVNSIPYMDVPIHTVDNLIEVFSKGEISFETLKDAILE</sequence>
<dbReference type="AlphaFoldDB" id="A0A1U7NDC2"/>
<dbReference type="GO" id="GO:0009403">
    <property type="term" value="P:toxin biosynthetic process"/>
    <property type="evidence" value="ECO:0007669"/>
    <property type="project" value="InterPro"/>
</dbReference>
<evidence type="ECO:0000256" key="4">
    <source>
        <dbReference type="ARBA" id="ARBA00023136"/>
    </source>
</evidence>
<proteinExistence type="predicted"/>
<evidence type="ECO:0000313" key="6">
    <source>
        <dbReference type="EMBL" id="OLU36902.1"/>
    </source>
</evidence>
<evidence type="ECO:0000256" key="5">
    <source>
        <dbReference type="SAM" id="Phobius"/>
    </source>
</evidence>
<feature type="transmembrane region" description="Helical" evidence="5">
    <location>
        <begin position="6"/>
        <end position="25"/>
    </location>
</feature>
<evidence type="ECO:0000313" key="7">
    <source>
        <dbReference type="Proteomes" id="UP000186341"/>
    </source>
</evidence>
<keyword evidence="2 5" id="KW-0812">Transmembrane</keyword>
<dbReference type="OrthoDB" id="1644350at2"/>
<feature type="transmembrane region" description="Helical" evidence="5">
    <location>
        <begin position="115"/>
        <end position="136"/>
    </location>
</feature>
<feature type="transmembrane region" description="Helical" evidence="5">
    <location>
        <begin position="80"/>
        <end position="103"/>
    </location>
</feature>
<dbReference type="InterPro" id="IPR003825">
    <property type="entry name" value="Colicin-V_CvpA"/>
</dbReference>
<dbReference type="EMBL" id="MPJW01000247">
    <property type="protein sequence ID" value="OLU36902.1"/>
    <property type="molecule type" value="Genomic_DNA"/>
</dbReference>
<evidence type="ECO:0000256" key="1">
    <source>
        <dbReference type="ARBA" id="ARBA00004141"/>
    </source>
</evidence>
<evidence type="ECO:0008006" key="8">
    <source>
        <dbReference type="Google" id="ProtNLM"/>
    </source>
</evidence>
<keyword evidence="3 5" id="KW-1133">Transmembrane helix</keyword>
<keyword evidence="4 5" id="KW-0472">Membrane</keyword>
<dbReference type="Pfam" id="PF02674">
    <property type="entry name" value="Colicin_V"/>
    <property type="match status" value="1"/>
</dbReference>
<organism evidence="6 7">
    <name type="scientific">Ileibacterium valens</name>
    <dbReference type="NCBI Taxonomy" id="1862668"/>
    <lineage>
        <taxon>Bacteria</taxon>
        <taxon>Bacillati</taxon>
        <taxon>Bacillota</taxon>
        <taxon>Erysipelotrichia</taxon>
        <taxon>Erysipelotrichales</taxon>
        <taxon>Erysipelotrichaceae</taxon>
        <taxon>Ileibacterium</taxon>
    </lineage>
</organism>
<keyword evidence="7" id="KW-1185">Reference proteome</keyword>
<evidence type="ECO:0000256" key="3">
    <source>
        <dbReference type="ARBA" id="ARBA00022989"/>
    </source>
</evidence>
<comment type="subcellular location">
    <subcellularLocation>
        <location evidence="1">Membrane</location>
        <topology evidence="1">Multi-pass membrane protein</topology>
    </subcellularLocation>
</comment>
<feature type="transmembrane region" description="Helical" evidence="5">
    <location>
        <begin position="37"/>
        <end position="60"/>
    </location>
</feature>
<reference evidence="6 7" key="1">
    <citation type="submission" date="2016-11" db="EMBL/GenBank/DDBJ databases">
        <title>Description of two novel members of the family Erysipelotrichaceae: Ileibacterium lipovorans gen. nov., sp. nov. and Dubosiella newyorkensis, gen. nov., sp. nov.</title>
        <authorList>
            <person name="Cox L.M."/>
            <person name="Sohn J."/>
            <person name="Tyrrell K.L."/>
            <person name="Citron D.M."/>
            <person name="Lawson P.A."/>
            <person name="Patel N.B."/>
            <person name="Iizumi T."/>
            <person name="Perez-Perez G.I."/>
            <person name="Goldstein E.J."/>
            <person name="Blaser M.J."/>
        </authorList>
    </citation>
    <scope>NUCLEOTIDE SEQUENCE [LARGE SCALE GENOMIC DNA]</scope>
    <source>
        <strain evidence="6 7">NYU-BL-A3</strain>
    </source>
</reference>